<dbReference type="Pfam" id="PF07811">
    <property type="entry name" value="TadE"/>
    <property type="match status" value="1"/>
</dbReference>
<sequence>MFGKVHKFIDDCQSAKSVGGVPEGAQQPLAARFLLNRRGTVAIEFALIALPFFLLIFAIIEVSLSFTAQQVMANTTDDIARQVRTGEIKALTLTQLKQMVCSRLLMPAPNCPDLFVDLRTYATFAAVPKTLPLLPNGDVDATGFNSTPGGANTINQLRVFYRWPIFTNLMQPRLESIDGTGKTLLLSTATWKNEPYL</sequence>
<reference evidence="3" key="1">
    <citation type="submission" date="2017-11" db="EMBL/GenBank/DDBJ databases">
        <authorList>
            <person name="Han C.G."/>
        </authorList>
    </citation>
    <scope>NUCLEOTIDE SEQUENCE [LARGE SCALE GENOMIC DNA]</scope>
    <source>
        <strain evidence="3">PEPV15</strain>
    </source>
</reference>
<dbReference type="RefSeq" id="WP_106715278.1">
    <property type="nucleotide sequence ID" value="NZ_JACHXT010000002.1"/>
</dbReference>
<keyword evidence="1" id="KW-0812">Transmembrane</keyword>
<evidence type="ECO:0000313" key="4">
    <source>
        <dbReference type="Proteomes" id="UP000241158"/>
    </source>
</evidence>
<dbReference type="InterPro" id="IPR012495">
    <property type="entry name" value="TadE-like_dom"/>
</dbReference>
<keyword evidence="1" id="KW-1133">Transmembrane helix</keyword>
<dbReference type="OrthoDB" id="7990385at2"/>
<protein>
    <submittedName>
        <fullName evidence="3">Pilus assembly protein</fullName>
    </submittedName>
</protein>
<keyword evidence="1" id="KW-0472">Membrane</keyword>
<feature type="transmembrane region" description="Helical" evidence="1">
    <location>
        <begin position="41"/>
        <end position="60"/>
    </location>
</feature>
<accession>A0A2P7B0I2</accession>
<gene>
    <name evidence="3" type="ORF">CU100_04370</name>
</gene>
<evidence type="ECO:0000313" key="3">
    <source>
        <dbReference type="EMBL" id="PSH59969.1"/>
    </source>
</evidence>
<evidence type="ECO:0000256" key="1">
    <source>
        <dbReference type="SAM" id="Phobius"/>
    </source>
</evidence>
<feature type="domain" description="TadE-like" evidence="2">
    <location>
        <begin position="39"/>
        <end position="81"/>
    </location>
</feature>
<name>A0A2P7B0I2_9HYPH</name>
<dbReference type="AlphaFoldDB" id="A0A2P7B0I2"/>
<keyword evidence="4" id="KW-1185">Reference proteome</keyword>
<dbReference type="Proteomes" id="UP000241158">
    <property type="component" value="Unassembled WGS sequence"/>
</dbReference>
<dbReference type="EMBL" id="PGGN01000001">
    <property type="protein sequence ID" value="PSH59969.1"/>
    <property type="molecule type" value="Genomic_DNA"/>
</dbReference>
<comment type="caution">
    <text evidence="3">The sequence shown here is derived from an EMBL/GenBank/DDBJ whole genome shotgun (WGS) entry which is preliminary data.</text>
</comment>
<proteinExistence type="predicted"/>
<organism evidence="3 4">
    <name type="scientific">Phyllobacterium endophyticum</name>
    <dbReference type="NCBI Taxonomy" id="1149773"/>
    <lineage>
        <taxon>Bacteria</taxon>
        <taxon>Pseudomonadati</taxon>
        <taxon>Pseudomonadota</taxon>
        <taxon>Alphaproteobacteria</taxon>
        <taxon>Hyphomicrobiales</taxon>
        <taxon>Phyllobacteriaceae</taxon>
        <taxon>Phyllobacterium</taxon>
    </lineage>
</organism>
<evidence type="ECO:0000259" key="2">
    <source>
        <dbReference type="Pfam" id="PF07811"/>
    </source>
</evidence>